<gene>
    <name evidence="1" type="ORF">WN51_00516</name>
</gene>
<dbReference type="Proteomes" id="UP000053105">
    <property type="component" value="Unassembled WGS sequence"/>
</dbReference>
<sequence length="342" mass="39630">MLNYIEFAIHVVQSWLKVKSQTTCKLVGAHIYILNVCDNTQTKRSPRAVTLVAHINDNRMLQRLARNVSKEELTKLVQGFDEQDILTSSGVTLAGNRYIYLSEVKTKVGLGEVDVKDRRGSYKLKVKKQMFEPSNCPDLCKVLDVAHLVGRSQFRKEYTSENNAAYTYMYFRINNDNNNDHNNFTIMIQINSNRYLVIDDTITSEGVTACHEKINWEQSLFYFSYHNLQNTLYACRNVTKRKKLKTVARQSRGCKIRTYLHKGHMVMHCLFHLCHPCFRFLKQSKTNFLLRKWTMLFVGVLLAGLMKNHRPLCKASEKQMRLKQNIKQGKRAYAGQNGMAIG</sequence>
<proteinExistence type="predicted"/>
<dbReference type="STRING" id="166423.A0A0N0BGB6"/>
<evidence type="ECO:0000313" key="2">
    <source>
        <dbReference type="Proteomes" id="UP000053105"/>
    </source>
</evidence>
<keyword evidence="2" id="KW-1185">Reference proteome</keyword>
<dbReference type="EMBL" id="KQ435784">
    <property type="protein sequence ID" value="KOX74561.1"/>
    <property type="molecule type" value="Genomic_DNA"/>
</dbReference>
<reference evidence="1 2" key="1">
    <citation type="submission" date="2015-07" db="EMBL/GenBank/DDBJ databases">
        <title>The genome of Melipona quadrifasciata.</title>
        <authorList>
            <person name="Pan H."/>
            <person name="Kapheim K."/>
        </authorList>
    </citation>
    <scope>NUCLEOTIDE SEQUENCE [LARGE SCALE GENOMIC DNA]</scope>
    <source>
        <strain evidence="1">0111107301</strain>
        <tissue evidence="1">Whole body</tissue>
    </source>
</reference>
<accession>A0A0N0BGB6</accession>
<organism evidence="1 2">
    <name type="scientific">Melipona quadrifasciata</name>
    <dbReference type="NCBI Taxonomy" id="166423"/>
    <lineage>
        <taxon>Eukaryota</taxon>
        <taxon>Metazoa</taxon>
        <taxon>Ecdysozoa</taxon>
        <taxon>Arthropoda</taxon>
        <taxon>Hexapoda</taxon>
        <taxon>Insecta</taxon>
        <taxon>Pterygota</taxon>
        <taxon>Neoptera</taxon>
        <taxon>Endopterygota</taxon>
        <taxon>Hymenoptera</taxon>
        <taxon>Apocrita</taxon>
        <taxon>Aculeata</taxon>
        <taxon>Apoidea</taxon>
        <taxon>Anthophila</taxon>
        <taxon>Apidae</taxon>
        <taxon>Melipona</taxon>
    </lineage>
</organism>
<dbReference type="AlphaFoldDB" id="A0A0N0BGB6"/>
<dbReference type="OrthoDB" id="421374at2759"/>
<name>A0A0N0BGB6_9HYME</name>
<protein>
    <submittedName>
        <fullName evidence="1">Profilin</fullName>
    </submittedName>
</protein>
<evidence type="ECO:0000313" key="1">
    <source>
        <dbReference type="EMBL" id="KOX74561.1"/>
    </source>
</evidence>